<evidence type="ECO:0000259" key="3">
    <source>
        <dbReference type="Pfam" id="PF01979"/>
    </source>
</evidence>
<comment type="similarity">
    <text evidence="1">Belongs to the metallo-dependent hydrolases superfamily. ATZ/TRZ family.</text>
</comment>
<dbReference type="Gene3D" id="2.30.40.10">
    <property type="entry name" value="Urease, subunit C, domain 1"/>
    <property type="match status" value="1"/>
</dbReference>
<feature type="domain" description="Amidohydrolase-related" evidence="3">
    <location>
        <begin position="9"/>
        <end position="315"/>
    </location>
</feature>
<dbReference type="RefSeq" id="WP_150019665.1">
    <property type="nucleotide sequence ID" value="NZ_VWVM01000039.1"/>
</dbReference>
<dbReference type="EMBL" id="VWVM01000039">
    <property type="protein sequence ID" value="KAA6117913.1"/>
    <property type="molecule type" value="Genomic_DNA"/>
</dbReference>
<evidence type="ECO:0000256" key="2">
    <source>
        <dbReference type="ARBA" id="ARBA00022801"/>
    </source>
</evidence>
<accession>A0AB34CEK9</accession>
<dbReference type="GO" id="GO:0016810">
    <property type="term" value="F:hydrolase activity, acting on carbon-nitrogen (but not peptide) bonds"/>
    <property type="evidence" value="ECO:0007669"/>
    <property type="project" value="InterPro"/>
</dbReference>
<dbReference type="PANTHER" id="PTHR43794">
    <property type="entry name" value="AMINOHYDROLASE SSNA-RELATED"/>
    <property type="match status" value="1"/>
</dbReference>
<dbReference type="Pfam" id="PF01979">
    <property type="entry name" value="Amidohydro_1"/>
    <property type="match status" value="1"/>
</dbReference>
<feature type="non-terminal residue" evidence="4">
    <location>
        <position position="1"/>
    </location>
</feature>
<dbReference type="SUPFAM" id="SSF51556">
    <property type="entry name" value="Metallo-dependent hydrolases"/>
    <property type="match status" value="1"/>
</dbReference>
<dbReference type="SUPFAM" id="SSF51338">
    <property type="entry name" value="Composite domain of metallo-dependent hydrolases"/>
    <property type="match status" value="1"/>
</dbReference>
<dbReference type="InterPro" id="IPR032466">
    <property type="entry name" value="Metal_Hydrolase"/>
</dbReference>
<dbReference type="Gene3D" id="3.20.20.140">
    <property type="entry name" value="Metal-dependent hydrolases"/>
    <property type="match status" value="1"/>
</dbReference>
<dbReference type="InterPro" id="IPR006680">
    <property type="entry name" value="Amidohydro-rel"/>
</dbReference>
<dbReference type="InterPro" id="IPR050287">
    <property type="entry name" value="MTA/SAH_deaminase"/>
</dbReference>
<organism evidence="4 5">
    <name type="scientific">Candidatus Pantoea gossypiicola</name>
    <dbReference type="NCBI Taxonomy" id="2608008"/>
    <lineage>
        <taxon>Bacteria</taxon>
        <taxon>Pseudomonadati</taxon>
        <taxon>Pseudomonadota</taxon>
        <taxon>Gammaproteobacteria</taxon>
        <taxon>Enterobacterales</taxon>
        <taxon>Erwiniaceae</taxon>
        <taxon>Pantoea</taxon>
    </lineage>
</organism>
<comment type="caution">
    <text evidence="4">The sequence shown here is derived from an EMBL/GenBank/DDBJ whole genome shotgun (WGS) entry which is preliminary data.</text>
</comment>
<evidence type="ECO:0000313" key="4">
    <source>
        <dbReference type="EMBL" id="KAA6117913.1"/>
    </source>
</evidence>
<keyword evidence="2" id="KW-0378">Hydrolase</keyword>
<sequence length="362" mass="40159">NKQELFAWLSDCDFVQTDITHKEGFAAVRLATYDLINTGITTVMDWNHTFSEGQAYGGLEALQQSGLRYVYGFYPHNNKDFDSNAFKIKERIDKDPLGTFEISGHPANFLQDSMANSVQMSRIMNVPLNVHYAESAQDKKHEQKRVMTETGAFSRPLVLNHVIHVDDDDIKQMADSRARLTHNPLSNMRLASGIMPLGKLHSAGLTIGLGLDGGTNDNADFFSLMKTAVGLQRAQHESPDVYPNYSEVLLMATSEGAKVLGLEDITGTLEKGKSADLIIINPQSPNMAVNFDGVTQIPLNAEPANVETVMVHGRILKEDGKLIYTDESLKDLINTNSRTVQRFMSRKTVKQVQELKGFQSAP</sequence>
<evidence type="ECO:0000313" key="5">
    <source>
        <dbReference type="Proteomes" id="UP000324255"/>
    </source>
</evidence>
<dbReference type="AlphaFoldDB" id="A0AB34CEK9"/>
<protein>
    <submittedName>
        <fullName evidence="4">Amidohydrolase family protein</fullName>
    </submittedName>
</protein>
<dbReference type="PANTHER" id="PTHR43794:SF11">
    <property type="entry name" value="AMIDOHYDROLASE-RELATED DOMAIN-CONTAINING PROTEIN"/>
    <property type="match status" value="1"/>
</dbReference>
<keyword evidence="5" id="KW-1185">Reference proteome</keyword>
<evidence type="ECO:0000256" key="1">
    <source>
        <dbReference type="ARBA" id="ARBA00006745"/>
    </source>
</evidence>
<dbReference type="Proteomes" id="UP000324255">
    <property type="component" value="Unassembled WGS sequence"/>
</dbReference>
<reference evidence="4 5" key="1">
    <citation type="submission" date="2019-09" db="EMBL/GenBank/DDBJ databases">
        <title>Genomic diversity of phyloplane-associated Pantoea species in Pakistan cotton crop.</title>
        <authorList>
            <person name="Tufail M.R."/>
            <person name="Cook D.R."/>
        </authorList>
    </citation>
    <scope>NUCLEOTIDE SEQUENCE [LARGE SCALE GENOMIC DNA]</scope>
    <source>
        <strain evidence="4 5">B_8</strain>
    </source>
</reference>
<proteinExistence type="inferred from homology"/>
<gene>
    <name evidence="4" type="ORF">F3I20_23515</name>
</gene>
<name>A0AB34CEK9_9GAMM</name>
<dbReference type="InterPro" id="IPR011059">
    <property type="entry name" value="Metal-dep_hydrolase_composite"/>
</dbReference>